<keyword evidence="2" id="KW-0732">Signal</keyword>
<feature type="compositionally biased region" description="Low complexity" evidence="1">
    <location>
        <begin position="314"/>
        <end position="324"/>
    </location>
</feature>
<evidence type="ECO:0000313" key="3">
    <source>
        <dbReference type="EMBL" id="TGE25356.1"/>
    </source>
</evidence>
<dbReference type="RefSeq" id="WP_135462933.1">
    <property type="nucleotide sequence ID" value="NZ_SRLC01000001.1"/>
</dbReference>
<keyword evidence="4" id="KW-1185">Reference proteome</keyword>
<dbReference type="AlphaFoldDB" id="A0A4Z0Q7B5"/>
<feature type="signal peptide" evidence="2">
    <location>
        <begin position="1"/>
        <end position="26"/>
    </location>
</feature>
<evidence type="ECO:0000256" key="1">
    <source>
        <dbReference type="SAM" id="MobiDB-lite"/>
    </source>
</evidence>
<evidence type="ECO:0000313" key="4">
    <source>
        <dbReference type="Proteomes" id="UP000297549"/>
    </source>
</evidence>
<organism evidence="3 4">
    <name type="scientific">Hymenobacter aquaticus</name>
    <dbReference type="NCBI Taxonomy" id="1867101"/>
    <lineage>
        <taxon>Bacteria</taxon>
        <taxon>Pseudomonadati</taxon>
        <taxon>Bacteroidota</taxon>
        <taxon>Cytophagia</taxon>
        <taxon>Cytophagales</taxon>
        <taxon>Hymenobacteraceae</taxon>
        <taxon>Hymenobacter</taxon>
    </lineage>
</organism>
<reference evidence="3 4" key="1">
    <citation type="submission" date="2019-04" db="EMBL/GenBank/DDBJ databases">
        <authorList>
            <person name="Feng G."/>
            <person name="Zhang J."/>
            <person name="Zhu H."/>
        </authorList>
    </citation>
    <scope>NUCLEOTIDE SEQUENCE [LARGE SCALE GENOMIC DNA]</scope>
    <source>
        <strain evidence="3 4">JCM 31653</strain>
    </source>
</reference>
<feature type="region of interest" description="Disordered" evidence="1">
    <location>
        <begin position="311"/>
        <end position="336"/>
    </location>
</feature>
<dbReference type="OrthoDB" id="7443339at2"/>
<gene>
    <name evidence="3" type="ORF">E5K00_09260</name>
</gene>
<name>A0A4Z0Q7B5_9BACT</name>
<feature type="chain" id="PRO_5021489010" evidence="2">
    <location>
        <begin position="27"/>
        <end position="336"/>
    </location>
</feature>
<protein>
    <submittedName>
        <fullName evidence="3">PEP-CTERM sorting domain-containing protein</fullName>
    </submittedName>
</protein>
<evidence type="ECO:0000256" key="2">
    <source>
        <dbReference type="SAM" id="SignalP"/>
    </source>
</evidence>
<dbReference type="EMBL" id="SRLC01000001">
    <property type="protein sequence ID" value="TGE25356.1"/>
    <property type="molecule type" value="Genomic_DNA"/>
</dbReference>
<accession>A0A4Z0Q7B5</accession>
<dbReference type="InterPro" id="IPR036514">
    <property type="entry name" value="SGNH_hydro_sf"/>
</dbReference>
<dbReference type="SUPFAM" id="SSF52266">
    <property type="entry name" value="SGNH hydrolase"/>
    <property type="match status" value="1"/>
</dbReference>
<sequence length="336" mass="36421">MPHPWLRAGLLHLGVLGALLSAPGHAQSQSPAAAPTTILFVGNSFFHGRYEPAFSYNAATITVEKVGQQKIGPWGGIPAIFKTLTEQAGLRYDVHFECINGESLKMHYDSARAIIGQPRWNTVVLQEHSLWPLPARRSGRPEVFRDYATRLEQVVHKANPQARLYFYQTWARADQTYAPDKAYSGLPIDSMTLDLHRGYYLAARQNGHFAGVAPAGDAWLRAMRAGVAVRNPFAPEAGQLNLWGEDNYHPSQWGAYLNACVLLAEITGYDPRRLGAQEAAAAALGITPAQAVSLQRIAAEQVLAARPGAFTPGAAAKSAPKSSPRQVKLKAAAPGK</sequence>
<proteinExistence type="predicted"/>
<dbReference type="GO" id="GO:0016788">
    <property type="term" value="F:hydrolase activity, acting on ester bonds"/>
    <property type="evidence" value="ECO:0007669"/>
    <property type="project" value="UniProtKB-ARBA"/>
</dbReference>
<comment type="caution">
    <text evidence="3">The sequence shown here is derived from an EMBL/GenBank/DDBJ whole genome shotgun (WGS) entry which is preliminary data.</text>
</comment>
<dbReference type="Proteomes" id="UP000297549">
    <property type="component" value="Unassembled WGS sequence"/>
</dbReference>
<dbReference type="Gene3D" id="3.40.50.1110">
    <property type="entry name" value="SGNH hydrolase"/>
    <property type="match status" value="1"/>
</dbReference>